<keyword evidence="4" id="KW-0949">S-adenosyl-L-methionine</keyword>
<accession>A0A5N6TVA0</accession>
<dbReference type="InterPro" id="IPR029063">
    <property type="entry name" value="SAM-dependent_MTases_sf"/>
</dbReference>
<protein>
    <submittedName>
        <fullName evidence="5">Thiol methyltransferase</fullName>
    </submittedName>
</protein>
<dbReference type="Gene3D" id="3.40.50.150">
    <property type="entry name" value="Vaccinia Virus protein VP39"/>
    <property type="match status" value="1"/>
</dbReference>
<dbReference type="Proteomes" id="UP000325780">
    <property type="component" value="Unassembled WGS sequence"/>
</dbReference>
<dbReference type="EMBL" id="ML742100">
    <property type="protein sequence ID" value="KAE8150210.1"/>
    <property type="molecule type" value="Genomic_DNA"/>
</dbReference>
<keyword evidence="3 5" id="KW-0808">Transferase</keyword>
<dbReference type="Pfam" id="PF05724">
    <property type="entry name" value="TPMT"/>
    <property type="match status" value="1"/>
</dbReference>
<dbReference type="PANTHER" id="PTHR32183:SF6">
    <property type="entry name" value="CYSTEINE SULFINATE DESULFINASE_CYSTEINE DESULFURASE AND RELATED ENZYMES"/>
    <property type="match status" value="1"/>
</dbReference>
<proteinExistence type="predicted"/>
<reference evidence="5 6" key="1">
    <citation type="submission" date="2019-04" db="EMBL/GenBank/DDBJ databases">
        <title>Friends and foes A comparative genomics study of 23 Aspergillus species from section Flavi.</title>
        <authorList>
            <consortium name="DOE Joint Genome Institute"/>
            <person name="Kjaerbolling I."/>
            <person name="Vesth T."/>
            <person name="Frisvad J.C."/>
            <person name="Nybo J.L."/>
            <person name="Theobald S."/>
            <person name="Kildgaard S."/>
            <person name="Isbrandt T."/>
            <person name="Kuo A."/>
            <person name="Sato A."/>
            <person name="Lyhne E.K."/>
            <person name="Kogle M.E."/>
            <person name="Wiebenga A."/>
            <person name="Kun R.S."/>
            <person name="Lubbers R.J."/>
            <person name="Makela M.R."/>
            <person name="Barry K."/>
            <person name="Chovatia M."/>
            <person name="Clum A."/>
            <person name="Daum C."/>
            <person name="Haridas S."/>
            <person name="He G."/>
            <person name="LaButti K."/>
            <person name="Lipzen A."/>
            <person name="Mondo S."/>
            <person name="Riley R."/>
            <person name="Salamov A."/>
            <person name="Simmons B.A."/>
            <person name="Magnuson J.K."/>
            <person name="Henrissat B."/>
            <person name="Mortensen U.H."/>
            <person name="Larsen T.O."/>
            <person name="Devries R.P."/>
            <person name="Grigoriev I.V."/>
            <person name="Machida M."/>
            <person name="Baker S.E."/>
            <person name="Andersen M.R."/>
        </authorList>
    </citation>
    <scope>NUCLEOTIDE SEQUENCE [LARGE SCALE GENOMIC DNA]</scope>
    <source>
        <strain evidence="5 6">IBT 18842</strain>
    </source>
</reference>
<dbReference type="InterPro" id="IPR008854">
    <property type="entry name" value="TPMT"/>
</dbReference>
<evidence type="ECO:0000256" key="4">
    <source>
        <dbReference type="ARBA" id="ARBA00022691"/>
    </source>
</evidence>
<dbReference type="PANTHER" id="PTHR32183">
    <property type="match status" value="1"/>
</dbReference>
<evidence type="ECO:0000256" key="3">
    <source>
        <dbReference type="ARBA" id="ARBA00022679"/>
    </source>
</evidence>
<sequence length="273" mass="30605">MAQETLQTTDGQTRLIKHFEAHSLDAHTQGWSNLWDTDNSNLWDRGTPSAALIDILEGRQDLFNPFTEDGRRKKALVPGCGKGYDVAMLALHGYDVYGLDVSSTGVNVAREYASVELLDPKPYNFGPGFDQSRRPEKGQITILEGDFFSSEWKAQDGGLFDLIYDYTFLCALHPNMRVNWAKRMNDLLAPTGHLVCLEFPLFKDPSLPGPPWGLKGVHWDLLAEGGDGIVWRENDAKGKGKGAFRRLVYVKPERSYMSGKGTDMLSVWGKELY</sequence>
<gene>
    <name evidence="5" type="ORF">BDV25DRAFT_140050</name>
</gene>
<dbReference type="OrthoDB" id="276151at2759"/>
<evidence type="ECO:0000313" key="5">
    <source>
        <dbReference type="EMBL" id="KAE8150210.1"/>
    </source>
</evidence>
<dbReference type="GO" id="GO:0032259">
    <property type="term" value="P:methylation"/>
    <property type="evidence" value="ECO:0007669"/>
    <property type="project" value="UniProtKB-KW"/>
</dbReference>
<dbReference type="AlphaFoldDB" id="A0A5N6TVA0"/>
<keyword evidence="6" id="KW-1185">Reference proteome</keyword>
<evidence type="ECO:0000313" key="6">
    <source>
        <dbReference type="Proteomes" id="UP000325780"/>
    </source>
</evidence>
<keyword evidence="2 5" id="KW-0489">Methyltransferase</keyword>
<evidence type="ECO:0000256" key="2">
    <source>
        <dbReference type="ARBA" id="ARBA00022603"/>
    </source>
</evidence>
<organism evidence="5 6">
    <name type="scientific">Aspergillus avenaceus</name>
    <dbReference type="NCBI Taxonomy" id="36643"/>
    <lineage>
        <taxon>Eukaryota</taxon>
        <taxon>Fungi</taxon>
        <taxon>Dikarya</taxon>
        <taxon>Ascomycota</taxon>
        <taxon>Pezizomycotina</taxon>
        <taxon>Eurotiomycetes</taxon>
        <taxon>Eurotiomycetidae</taxon>
        <taxon>Eurotiales</taxon>
        <taxon>Aspergillaceae</taxon>
        <taxon>Aspergillus</taxon>
        <taxon>Aspergillus subgen. Circumdati</taxon>
    </lineage>
</organism>
<dbReference type="GO" id="GO:0008757">
    <property type="term" value="F:S-adenosylmethionine-dependent methyltransferase activity"/>
    <property type="evidence" value="ECO:0007669"/>
    <property type="project" value="InterPro"/>
</dbReference>
<evidence type="ECO:0000256" key="1">
    <source>
        <dbReference type="ARBA" id="ARBA00022553"/>
    </source>
</evidence>
<dbReference type="SUPFAM" id="SSF53335">
    <property type="entry name" value="S-adenosyl-L-methionine-dependent methyltransferases"/>
    <property type="match status" value="1"/>
</dbReference>
<dbReference type="PROSITE" id="PS51585">
    <property type="entry name" value="SAM_MT_TPMT"/>
    <property type="match status" value="1"/>
</dbReference>
<dbReference type="CDD" id="cd02440">
    <property type="entry name" value="AdoMet_MTases"/>
    <property type="match status" value="1"/>
</dbReference>
<keyword evidence="1" id="KW-0597">Phosphoprotein</keyword>
<name>A0A5N6TVA0_ASPAV</name>